<feature type="region of interest" description="Disordered" evidence="1">
    <location>
        <begin position="477"/>
        <end position="524"/>
    </location>
</feature>
<evidence type="ECO:0000313" key="3">
    <source>
        <dbReference type="Proteomes" id="UP000717696"/>
    </source>
</evidence>
<dbReference type="AlphaFoldDB" id="A0A9P9J6H5"/>
<accession>A0A9P9J6H5</accession>
<dbReference type="OrthoDB" id="5232836at2759"/>
<evidence type="ECO:0000313" key="2">
    <source>
        <dbReference type="EMBL" id="KAH7150063.1"/>
    </source>
</evidence>
<name>A0A9P9J6H5_9HYPO</name>
<protein>
    <submittedName>
        <fullName evidence="2">Uncharacterized protein</fullName>
    </submittedName>
</protein>
<proteinExistence type="predicted"/>
<feature type="compositionally biased region" description="Basic and acidic residues" evidence="1">
    <location>
        <begin position="26"/>
        <end position="47"/>
    </location>
</feature>
<keyword evidence="3" id="KW-1185">Reference proteome</keyword>
<comment type="caution">
    <text evidence="2">The sequence shown here is derived from an EMBL/GenBank/DDBJ whole genome shotgun (WGS) entry which is preliminary data.</text>
</comment>
<organism evidence="2 3">
    <name type="scientific">Dactylonectria estremocensis</name>
    <dbReference type="NCBI Taxonomy" id="1079267"/>
    <lineage>
        <taxon>Eukaryota</taxon>
        <taxon>Fungi</taxon>
        <taxon>Dikarya</taxon>
        <taxon>Ascomycota</taxon>
        <taxon>Pezizomycotina</taxon>
        <taxon>Sordariomycetes</taxon>
        <taxon>Hypocreomycetidae</taxon>
        <taxon>Hypocreales</taxon>
        <taxon>Nectriaceae</taxon>
        <taxon>Dactylonectria</taxon>
    </lineage>
</organism>
<gene>
    <name evidence="2" type="ORF">B0J13DRAFT_620398</name>
</gene>
<evidence type="ECO:0000256" key="1">
    <source>
        <dbReference type="SAM" id="MobiDB-lite"/>
    </source>
</evidence>
<dbReference type="Proteomes" id="UP000717696">
    <property type="component" value="Unassembled WGS sequence"/>
</dbReference>
<reference evidence="2" key="1">
    <citation type="journal article" date="2021" name="Nat. Commun.">
        <title>Genetic determinants of endophytism in the Arabidopsis root mycobiome.</title>
        <authorList>
            <person name="Mesny F."/>
            <person name="Miyauchi S."/>
            <person name="Thiergart T."/>
            <person name="Pickel B."/>
            <person name="Atanasova L."/>
            <person name="Karlsson M."/>
            <person name="Huettel B."/>
            <person name="Barry K.W."/>
            <person name="Haridas S."/>
            <person name="Chen C."/>
            <person name="Bauer D."/>
            <person name="Andreopoulos W."/>
            <person name="Pangilinan J."/>
            <person name="LaButti K."/>
            <person name="Riley R."/>
            <person name="Lipzen A."/>
            <person name="Clum A."/>
            <person name="Drula E."/>
            <person name="Henrissat B."/>
            <person name="Kohler A."/>
            <person name="Grigoriev I.V."/>
            <person name="Martin F.M."/>
            <person name="Hacquard S."/>
        </authorList>
    </citation>
    <scope>NUCLEOTIDE SEQUENCE</scope>
    <source>
        <strain evidence="2">MPI-CAGE-AT-0021</strain>
    </source>
</reference>
<feature type="region of interest" description="Disordered" evidence="1">
    <location>
        <begin position="1"/>
        <end position="47"/>
    </location>
</feature>
<dbReference type="EMBL" id="JAGMUU010000006">
    <property type="protein sequence ID" value="KAH7150063.1"/>
    <property type="molecule type" value="Genomic_DNA"/>
</dbReference>
<feature type="region of interest" description="Disordered" evidence="1">
    <location>
        <begin position="636"/>
        <end position="669"/>
    </location>
</feature>
<sequence>MTAARRGSKRPAASQLTDAQRKRVRQGKDQARKERVKKKQEEEEKQKLLNPMSNQCNFCATDPVGMVMSLPRPCDWTKYGDFKVECSNCADHRSRNPGLAHECRVGEEHIDHRRYGINDPAVPAVAACKPCSDKHKGDTCNVDVHLGYQCTSCRKGRCRAGGVQLKPRPDPPGVPYWYRHACDRCQADSSGGRCTWLDNRNAWNSSCQRCSAGGHLCLCSNTLVAAPNVPAPKSWVIPNARDSEDAGTLELQRTGPGWRKWCKACAVSKTLYSCRVTESMPFSSCVRCNQLGIDCIETETNRGYPLADLSRVGFGKWTPFQGCAPCQEKGRPCDRQRPCDSCTSNGDRPNCDKWMKSKLDRMYNCVAQFEDSPPALYYLAHGYGPGGVDSVKDGTKLLDWIGPLVAKYSTLNPQERAKNMVDEIIDAHNDFRPDQRPPHGGRQGTLHGLMPSAMNVILEHLMRGASHVPFQNPAYQQKLQGMSHPEWPPTREGFGAPLGRPIAAPAPESPQADAEVANPPVESPPVMNPPVMNPPAMDPRAPIAPVTPEQCLPMRAQPLPPAISQHQPPANNPARFAGVQVQAQIPPFQQQLARGQNNNIAQPEGDANNIDFQVRVNADMSDFDFNVDPVLEAIGDDNENSPAGVGVQSDPMDPSGTPQGLGEDPYMKNWTKPSRWSAKNNLEGLEMSHWRQGEKVQSWDFVELRLFGVANGKPIFDTPARDILGDIPLVRRQDTLQQDPLQEWRLMPSCMEPEQGGMGICSKPAADEVGCQALIHRTFPPFNYLVCTGCVAESVKITVDESLKPLTTSEIVKTRAYTCNLCTRLVTEDKEYAKALGKTGAKHIWGNDNPESPVPGEAQQGEDPSIVYQKDTMPITGCACATKLLDRPLCRFHRLHYAELSMRHAAMMQEWRLCRFSKPVCPACVGGSESRDVGISADCEGFKNIGEHGTAWACLVCNDWVVDQHNDGNNSPRLVDGSWDGIHQAKDIIVGKTTDRDTEGA</sequence>